<accession>A0A382FQQ2</accession>
<dbReference type="InterPro" id="IPR001926">
    <property type="entry name" value="TrpB-like_PALP"/>
</dbReference>
<dbReference type="Gene3D" id="3.40.50.1100">
    <property type="match status" value="2"/>
</dbReference>
<dbReference type="PROSITE" id="PS00901">
    <property type="entry name" value="CYS_SYNTHASE"/>
    <property type="match status" value="1"/>
</dbReference>
<reference evidence="3" key="1">
    <citation type="submission" date="2018-05" db="EMBL/GenBank/DDBJ databases">
        <authorList>
            <person name="Lanie J.A."/>
            <person name="Ng W.-L."/>
            <person name="Kazmierczak K.M."/>
            <person name="Andrzejewski T.M."/>
            <person name="Davidsen T.M."/>
            <person name="Wayne K.J."/>
            <person name="Tettelin H."/>
            <person name="Glass J.I."/>
            <person name="Rusch D."/>
            <person name="Podicherti R."/>
            <person name="Tsui H.-C.T."/>
            <person name="Winkler M.E."/>
        </authorList>
    </citation>
    <scope>NUCLEOTIDE SEQUENCE</scope>
</reference>
<comment type="cofactor">
    <cofactor evidence="1">
        <name>pyridoxal 5'-phosphate</name>
        <dbReference type="ChEBI" id="CHEBI:597326"/>
    </cofactor>
</comment>
<proteinExistence type="predicted"/>
<protein>
    <recommendedName>
        <fullName evidence="2">Tryptophan synthase beta chain-like PALP domain-containing protein</fullName>
    </recommendedName>
</protein>
<dbReference type="PANTHER" id="PTHR10314">
    <property type="entry name" value="CYSTATHIONINE BETA-SYNTHASE"/>
    <property type="match status" value="1"/>
</dbReference>
<organism evidence="3">
    <name type="scientific">marine metagenome</name>
    <dbReference type="NCBI Taxonomy" id="408172"/>
    <lineage>
        <taxon>unclassified sequences</taxon>
        <taxon>metagenomes</taxon>
        <taxon>ecological metagenomes</taxon>
    </lineage>
</organism>
<evidence type="ECO:0000256" key="1">
    <source>
        <dbReference type="ARBA" id="ARBA00001933"/>
    </source>
</evidence>
<sequence>MIDNFIGKTPTFQLERIVEPGVAEVWVKLEAMNPGGSIKDRTAFAMIVDAEQRGLLEPG</sequence>
<dbReference type="SUPFAM" id="SSF53686">
    <property type="entry name" value="Tryptophan synthase beta subunit-like PLP-dependent enzymes"/>
    <property type="match status" value="1"/>
</dbReference>
<dbReference type="EMBL" id="UINC01051172">
    <property type="protein sequence ID" value="SVB64999.1"/>
    <property type="molecule type" value="Genomic_DNA"/>
</dbReference>
<evidence type="ECO:0000259" key="2">
    <source>
        <dbReference type="Pfam" id="PF00291"/>
    </source>
</evidence>
<feature type="non-terminal residue" evidence="3">
    <location>
        <position position="59"/>
    </location>
</feature>
<feature type="domain" description="Tryptophan synthase beta chain-like PALP" evidence="2">
    <location>
        <begin position="3"/>
        <end position="53"/>
    </location>
</feature>
<dbReference type="InterPro" id="IPR050214">
    <property type="entry name" value="Cys_Synth/Cystath_Beta-Synth"/>
</dbReference>
<name>A0A382FQQ2_9ZZZZ</name>
<evidence type="ECO:0000313" key="3">
    <source>
        <dbReference type="EMBL" id="SVB64999.1"/>
    </source>
</evidence>
<dbReference type="InterPro" id="IPR001216">
    <property type="entry name" value="P-phosphate_BS"/>
</dbReference>
<dbReference type="Pfam" id="PF00291">
    <property type="entry name" value="PALP"/>
    <property type="match status" value="1"/>
</dbReference>
<dbReference type="GO" id="GO:0006535">
    <property type="term" value="P:cysteine biosynthetic process from serine"/>
    <property type="evidence" value="ECO:0007669"/>
    <property type="project" value="InterPro"/>
</dbReference>
<dbReference type="InterPro" id="IPR036052">
    <property type="entry name" value="TrpB-like_PALP_sf"/>
</dbReference>
<gene>
    <name evidence="3" type="ORF">METZ01_LOCUS217853</name>
</gene>
<dbReference type="AlphaFoldDB" id="A0A382FQQ2"/>